<sequence length="419" mass="48995">MNIVIIDHYATRAYKGRGGRQYYFAKELSKKGHNVKVVCANVDHHSDYIVNTYKKIIRTLKDDNDNDWIFVNTLKYKAIQSKRRWFNVLDFYFKLFFSYKKIIPKDTDIIIASSGPLSTLHVGLHIARKMKIPCICEVRDLWPLSIVEYSRLTNRNLIIKALYKLEKWCYKKASAIVFTIEGGKQYIIDKGWDSDINFEKIYYINNGVCLETFNKNKEKYVFSDKDLDDPSLFKIVYTGTISKVNKIRELVKLAEQLKDEKVRVVIFGEGSEEEKLKKDCILKKLKNIEFKGRVEKKYIPSILSKADLNIIIIDDKPNLYKYGISMNKLFEYLAAAKPIVLTNPVKDFNFVEERGCGINVYPFTINNIVKAINQIYSLDKHGKEKYFLNSSQQAKAFDFKKHAEKLHNILKMVKNNYEK</sequence>
<protein>
    <submittedName>
        <fullName evidence="3">Glycosyltransferase family 4 protein</fullName>
    </submittedName>
</protein>
<evidence type="ECO:0000259" key="2">
    <source>
        <dbReference type="Pfam" id="PF13439"/>
    </source>
</evidence>
<dbReference type="Gene3D" id="3.40.50.2000">
    <property type="entry name" value="Glycogen Phosphorylase B"/>
    <property type="match status" value="2"/>
</dbReference>
<dbReference type="RefSeq" id="WP_119330389.1">
    <property type="nucleotide sequence ID" value="NZ_JBHSJH010000001.1"/>
</dbReference>
<keyword evidence="4" id="KW-1185">Reference proteome</keyword>
<gene>
    <name evidence="3" type="ORF">ACFPDQ_02355</name>
</gene>
<dbReference type="EMBL" id="JBHSJH010000001">
    <property type="protein sequence ID" value="MFC4891887.1"/>
    <property type="molecule type" value="Genomic_DNA"/>
</dbReference>
<proteinExistence type="predicted"/>
<dbReference type="Proteomes" id="UP001595926">
    <property type="component" value="Unassembled WGS sequence"/>
</dbReference>
<dbReference type="PANTHER" id="PTHR46401">
    <property type="entry name" value="GLYCOSYLTRANSFERASE WBBK-RELATED"/>
    <property type="match status" value="1"/>
</dbReference>
<dbReference type="CDD" id="cd03794">
    <property type="entry name" value="GT4_WbuB-like"/>
    <property type="match status" value="1"/>
</dbReference>
<dbReference type="InterPro" id="IPR028098">
    <property type="entry name" value="Glyco_trans_4-like_N"/>
</dbReference>
<evidence type="ECO:0000313" key="4">
    <source>
        <dbReference type="Proteomes" id="UP001595926"/>
    </source>
</evidence>
<dbReference type="Pfam" id="PF13692">
    <property type="entry name" value="Glyco_trans_1_4"/>
    <property type="match status" value="1"/>
</dbReference>
<feature type="domain" description="Glycosyltransferase subfamily 4-like N-terminal" evidence="2">
    <location>
        <begin position="22"/>
        <end position="211"/>
    </location>
</feature>
<organism evidence="3 4">
    <name type="scientific">Pseudofrancisella aestuarii</name>
    <dbReference type="NCBI Taxonomy" id="2670347"/>
    <lineage>
        <taxon>Bacteria</taxon>
        <taxon>Pseudomonadati</taxon>
        <taxon>Pseudomonadota</taxon>
        <taxon>Gammaproteobacteria</taxon>
        <taxon>Thiotrichales</taxon>
        <taxon>Francisellaceae</taxon>
        <taxon>Pseudofrancisella</taxon>
    </lineage>
</organism>
<evidence type="ECO:0000313" key="3">
    <source>
        <dbReference type="EMBL" id="MFC4891887.1"/>
    </source>
</evidence>
<name>A0ABV9TAH1_9GAMM</name>
<comment type="caution">
    <text evidence="3">The sequence shown here is derived from an EMBL/GenBank/DDBJ whole genome shotgun (WGS) entry which is preliminary data.</text>
</comment>
<reference evidence="4" key="1">
    <citation type="journal article" date="2019" name="Int. J. Syst. Evol. Microbiol.">
        <title>The Global Catalogue of Microorganisms (GCM) 10K type strain sequencing project: providing services to taxonomists for standard genome sequencing and annotation.</title>
        <authorList>
            <consortium name="The Broad Institute Genomics Platform"/>
            <consortium name="The Broad Institute Genome Sequencing Center for Infectious Disease"/>
            <person name="Wu L."/>
            <person name="Ma J."/>
        </authorList>
    </citation>
    <scope>NUCLEOTIDE SEQUENCE [LARGE SCALE GENOMIC DNA]</scope>
    <source>
        <strain evidence="4">CGMCC 1.13718</strain>
    </source>
</reference>
<dbReference type="PANTHER" id="PTHR46401:SF2">
    <property type="entry name" value="GLYCOSYLTRANSFERASE WBBK-RELATED"/>
    <property type="match status" value="1"/>
</dbReference>
<dbReference type="SUPFAM" id="SSF53756">
    <property type="entry name" value="UDP-Glycosyltransferase/glycogen phosphorylase"/>
    <property type="match status" value="1"/>
</dbReference>
<dbReference type="Pfam" id="PF13439">
    <property type="entry name" value="Glyco_transf_4"/>
    <property type="match status" value="1"/>
</dbReference>
<keyword evidence="1" id="KW-0808">Transferase</keyword>
<evidence type="ECO:0000256" key="1">
    <source>
        <dbReference type="ARBA" id="ARBA00022679"/>
    </source>
</evidence>
<accession>A0ABV9TAH1</accession>